<dbReference type="SUPFAM" id="SSF103473">
    <property type="entry name" value="MFS general substrate transporter"/>
    <property type="match status" value="1"/>
</dbReference>
<evidence type="ECO:0000256" key="4">
    <source>
        <dbReference type="ARBA" id="ARBA00022989"/>
    </source>
</evidence>
<evidence type="ECO:0000313" key="9">
    <source>
        <dbReference type="EMBL" id="RAO78457.1"/>
    </source>
</evidence>
<dbReference type="Proteomes" id="UP000249782">
    <property type="component" value="Unassembled WGS sequence"/>
</dbReference>
<evidence type="ECO:0000259" key="7">
    <source>
        <dbReference type="PROSITE" id="PS50031"/>
    </source>
</evidence>
<evidence type="ECO:0000256" key="3">
    <source>
        <dbReference type="ARBA" id="ARBA00022692"/>
    </source>
</evidence>
<sequence length="105" mass="11032">MGDIIGYKKVYIWGLAGFILTSLFCAFSPTVYHLILARALQGIAAGMMMSVPYAIITGSLPPTERGKALGINAISISAGLAIGPSLGGFVTSLWGWRSAFLINVP</sequence>
<evidence type="ECO:0000256" key="1">
    <source>
        <dbReference type="ARBA" id="ARBA00004141"/>
    </source>
</evidence>
<dbReference type="InterPro" id="IPR020846">
    <property type="entry name" value="MFS_dom"/>
</dbReference>
<dbReference type="InterPro" id="IPR036259">
    <property type="entry name" value="MFS_trans_sf"/>
</dbReference>
<evidence type="ECO:0000313" key="10">
    <source>
        <dbReference type="Proteomes" id="UP000249782"/>
    </source>
</evidence>
<dbReference type="EMBL" id="QLOE01000016">
    <property type="protein sequence ID" value="RAO78457.1"/>
    <property type="molecule type" value="Genomic_DNA"/>
</dbReference>
<feature type="domain" description="EH" evidence="7">
    <location>
        <begin position="12"/>
        <end position="66"/>
    </location>
</feature>
<gene>
    <name evidence="9" type="ORF">DPC56_07960</name>
</gene>
<comment type="caution">
    <text evidence="9">The sequence shown here is derived from an EMBL/GenBank/DDBJ whole genome shotgun (WGS) entry which is preliminary data.</text>
</comment>
<feature type="transmembrane region" description="Helical" evidence="6">
    <location>
        <begin position="12"/>
        <end position="29"/>
    </location>
</feature>
<keyword evidence="2" id="KW-0813">Transport</keyword>
<feature type="transmembrane region" description="Helical" evidence="6">
    <location>
        <begin position="68"/>
        <end position="96"/>
    </location>
</feature>
<dbReference type="GO" id="GO:0016020">
    <property type="term" value="C:membrane"/>
    <property type="evidence" value="ECO:0007669"/>
    <property type="project" value="UniProtKB-SubCell"/>
</dbReference>
<keyword evidence="5 6" id="KW-0472">Membrane</keyword>
<dbReference type="AlphaFoldDB" id="A0A328P838"/>
<evidence type="ECO:0000259" key="8">
    <source>
        <dbReference type="PROSITE" id="PS50850"/>
    </source>
</evidence>
<feature type="transmembrane region" description="Helical" evidence="6">
    <location>
        <begin position="35"/>
        <end position="56"/>
    </location>
</feature>
<evidence type="ECO:0000256" key="6">
    <source>
        <dbReference type="SAM" id="Phobius"/>
    </source>
</evidence>
<reference evidence="9 10" key="1">
    <citation type="submission" date="2018-06" db="EMBL/GenBank/DDBJ databases">
        <title>Draft genome sequence of hyperthermophilic methanogen Methanothermobacter tenebrarum sp. MCM-B 1447.</title>
        <authorList>
            <person name="Pore S.D."/>
            <person name="Dagar S."/>
            <person name="Dhakephalkar P.K."/>
        </authorList>
    </citation>
    <scope>NUCLEOTIDE SEQUENCE [LARGE SCALE GENOMIC DNA]</scope>
    <source>
        <strain evidence="9 10">MCM B 1447</strain>
    </source>
</reference>
<keyword evidence="10" id="KW-1185">Reference proteome</keyword>
<feature type="domain" description="Major facilitator superfamily (MFS) profile" evidence="8">
    <location>
        <begin position="1"/>
        <end position="105"/>
    </location>
</feature>
<dbReference type="PANTHER" id="PTHR42718">
    <property type="entry name" value="MAJOR FACILITATOR SUPERFAMILY MULTIDRUG TRANSPORTER MFSC"/>
    <property type="match status" value="1"/>
</dbReference>
<dbReference type="Pfam" id="PF07690">
    <property type="entry name" value="MFS_1"/>
    <property type="match status" value="1"/>
</dbReference>
<evidence type="ECO:0000256" key="5">
    <source>
        <dbReference type="ARBA" id="ARBA00023136"/>
    </source>
</evidence>
<comment type="subcellular location">
    <subcellularLocation>
        <location evidence="1">Membrane</location>
        <topology evidence="1">Multi-pass membrane protein</topology>
    </subcellularLocation>
</comment>
<organism evidence="9 10">
    <name type="scientific">Methanothermobacter tenebrarum</name>
    <dbReference type="NCBI Taxonomy" id="680118"/>
    <lineage>
        <taxon>Archaea</taxon>
        <taxon>Methanobacteriati</taxon>
        <taxon>Methanobacteriota</taxon>
        <taxon>Methanomada group</taxon>
        <taxon>Methanobacteria</taxon>
        <taxon>Methanobacteriales</taxon>
        <taxon>Methanobacteriaceae</taxon>
        <taxon>Methanothermobacter</taxon>
    </lineage>
</organism>
<protein>
    <recommendedName>
        <fullName evidence="11">MFS transporter</fullName>
    </recommendedName>
</protein>
<evidence type="ECO:0000256" key="2">
    <source>
        <dbReference type="ARBA" id="ARBA00022448"/>
    </source>
</evidence>
<dbReference type="Gene3D" id="1.20.1720.10">
    <property type="entry name" value="Multidrug resistance protein D"/>
    <property type="match status" value="1"/>
</dbReference>
<name>A0A328P838_9EURY</name>
<dbReference type="PROSITE" id="PS50850">
    <property type="entry name" value="MFS"/>
    <property type="match status" value="1"/>
</dbReference>
<dbReference type="PANTHER" id="PTHR42718:SF9">
    <property type="entry name" value="MAJOR FACILITATOR SUPERFAMILY MULTIDRUG TRANSPORTER MFSC"/>
    <property type="match status" value="1"/>
</dbReference>
<keyword evidence="3 6" id="KW-0812">Transmembrane</keyword>
<accession>A0A328P838</accession>
<keyword evidence="4 6" id="KW-1133">Transmembrane helix</keyword>
<dbReference type="PROSITE" id="PS50031">
    <property type="entry name" value="EH"/>
    <property type="match status" value="1"/>
</dbReference>
<proteinExistence type="predicted"/>
<dbReference type="InterPro" id="IPR011701">
    <property type="entry name" value="MFS"/>
</dbReference>
<dbReference type="OrthoDB" id="77918at2157"/>
<dbReference type="InterPro" id="IPR000261">
    <property type="entry name" value="EH_dom"/>
</dbReference>
<evidence type="ECO:0008006" key="11">
    <source>
        <dbReference type="Google" id="ProtNLM"/>
    </source>
</evidence>
<dbReference type="GO" id="GO:0022857">
    <property type="term" value="F:transmembrane transporter activity"/>
    <property type="evidence" value="ECO:0007669"/>
    <property type="project" value="InterPro"/>
</dbReference>